<name>A0A381P3H4_9ZZZZ</name>
<dbReference type="AlphaFoldDB" id="A0A381P3H4"/>
<dbReference type="InterPro" id="IPR007484">
    <property type="entry name" value="Peptidase_M28"/>
</dbReference>
<dbReference type="PANTHER" id="PTHR12283:SF6">
    <property type="entry name" value="GLUTAMINYL-PEPTIDE CYCLOTRANSFERASE-RELATED"/>
    <property type="match status" value="1"/>
</dbReference>
<sequence length="311" mass="35682">MKKMFPNSLFLTLIFLGCQSNVPRFDEDHAFSYLVAQCDFGPRNPGSDGYYACLDYLITELDQSANEIILQDFSYQEQRYNKRYNLENIVARFNPDSEFQTVISAHWDTRPWADQEDLRQDRDQPIIGANDGASGVAILLELAKIMGENPPPIGVNLVFFDGEDLGVPGENETYCQGSRFFAKNLPIPRPDEAINLDMVGDKQLVLPIERYSLEYHPKLVRHLWDRAKDMGLDAFIGRVDYAIYDDHIPLNEIAGIPSIDIIDFKYPNSYANFWHTLNDIPENCSEESLGQVGDLMVDYIYNREEQNRSEN</sequence>
<dbReference type="GO" id="GO:0016603">
    <property type="term" value="F:glutaminyl-peptide cyclotransferase activity"/>
    <property type="evidence" value="ECO:0007669"/>
    <property type="project" value="TreeGrafter"/>
</dbReference>
<gene>
    <name evidence="4" type="ORF">METZ01_LOCUS14339</name>
</gene>
<accession>A0A381P3H4</accession>
<reference evidence="4" key="1">
    <citation type="submission" date="2018-05" db="EMBL/GenBank/DDBJ databases">
        <authorList>
            <person name="Lanie J.A."/>
            <person name="Ng W.-L."/>
            <person name="Kazmierczak K.M."/>
            <person name="Andrzejewski T.M."/>
            <person name="Davidsen T.M."/>
            <person name="Wayne K.J."/>
            <person name="Tettelin H."/>
            <person name="Glass J.I."/>
            <person name="Rusch D."/>
            <person name="Podicherti R."/>
            <person name="Tsui H.-C.T."/>
            <person name="Winkler M.E."/>
        </authorList>
    </citation>
    <scope>NUCLEOTIDE SEQUENCE</scope>
</reference>
<dbReference type="SUPFAM" id="SSF53187">
    <property type="entry name" value="Zn-dependent exopeptidases"/>
    <property type="match status" value="1"/>
</dbReference>
<dbReference type="PANTHER" id="PTHR12283">
    <property type="entry name" value="GLUTAMINYL-PEPTIDE CYCLOTRANSFERASE"/>
    <property type="match status" value="1"/>
</dbReference>
<dbReference type="GO" id="GO:0008270">
    <property type="term" value="F:zinc ion binding"/>
    <property type="evidence" value="ECO:0007669"/>
    <property type="project" value="TreeGrafter"/>
</dbReference>
<evidence type="ECO:0000256" key="2">
    <source>
        <dbReference type="ARBA" id="ARBA00023315"/>
    </source>
</evidence>
<dbReference type="InterPro" id="IPR040234">
    <property type="entry name" value="QC/QCL"/>
</dbReference>
<keyword evidence="1" id="KW-0808">Transferase</keyword>
<dbReference type="Pfam" id="PF04389">
    <property type="entry name" value="Peptidase_M28"/>
    <property type="match status" value="1"/>
</dbReference>
<protein>
    <recommendedName>
        <fullName evidence="3">Peptidase M28 domain-containing protein</fullName>
    </recommendedName>
</protein>
<evidence type="ECO:0000313" key="4">
    <source>
        <dbReference type="EMBL" id="SUZ61485.1"/>
    </source>
</evidence>
<dbReference type="Gene3D" id="3.40.630.10">
    <property type="entry name" value="Zn peptidases"/>
    <property type="match status" value="1"/>
</dbReference>
<evidence type="ECO:0000256" key="1">
    <source>
        <dbReference type="ARBA" id="ARBA00022679"/>
    </source>
</evidence>
<evidence type="ECO:0000259" key="3">
    <source>
        <dbReference type="Pfam" id="PF04389"/>
    </source>
</evidence>
<dbReference type="PROSITE" id="PS51257">
    <property type="entry name" value="PROKAR_LIPOPROTEIN"/>
    <property type="match status" value="1"/>
</dbReference>
<proteinExistence type="predicted"/>
<keyword evidence="2" id="KW-0012">Acyltransferase</keyword>
<feature type="domain" description="Peptidase M28" evidence="3">
    <location>
        <begin position="88"/>
        <end position="299"/>
    </location>
</feature>
<dbReference type="EMBL" id="UINC01000807">
    <property type="protein sequence ID" value="SUZ61485.1"/>
    <property type="molecule type" value="Genomic_DNA"/>
</dbReference>
<organism evidence="4">
    <name type="scientific">marine metagenome</name>
    <dbReference type="NCBI Taxonomy" id="408172"/>
    <lineage>
        <taxon>unclassified sequences</taxon>
        <taxon>metagenomes</taxon>
        <taxon>ecological metagenomes</taxon>
    </lineage>
</organism>